<dbReference type="InterPro" id="IPR010699">
    <property type="entry name" value="DUF1275"/>
</dbReference>
<dbReference type="EMBL" id="AP022561">
    <property type="protein sequence ID" value="BBX08081.1"/>
    <property type="molecule type" value="Genomic_DNA"/>
</dbReference>
<keyword evidence="3" id="KW-1185">Reference proteome</keyword>
<evidence type="ECO:0000313" key="3">
    <source>
        <dbReference type="Proteomes" id="UP000467327"/>
    </source>
</evidence>
<name>A0AAD1HN26_9MYCO</name>
<accession>A0AAD1HN26</accession>
<keyword evidence="1" id="KW-1133">Transmembrane helix</keyword>
<evidence type="ECO:0000256" key="1">
    <source>
        <dbReference type="SAM" id="Phobius"/>
    </source>
</evidence>
<sequence length="246" mass="26566">MGDDIRVRGPRSCSFPDSGKLAPTMTRTSTTLRFGLLLTLANGFLDAYTYLARGGVFANVQTANVILFALDTSQGKVSAALAHVWPLLAFFAGVALASHLKSGRVERYLKHPLRWTMLLQAIVLFIIGFVPTTVAHSYVTVPISFVAAMQIGLFRNVGDFVYLPVATTGNLMRLVESGYTGFVDRDATARQAFTTYAALTVFFTGGAVAGAFATRAWNAHAIWIPAAVLSVTLILFVVDERKGVEP</sequence>
<feature type="transmembrane region" description="Helical" evidence="1">
    <location>
        <begin position="220"/>
        <end position="238"/>
    </location>
</feature>
<evidence type="ECO:0000313" key="2">
    <source>
        <dbReference type="EMBL" id="BBX08081.1"/>
    </source>
</evidence>
<dbReference type="PANTHER" id="PTHR37314:SF4">
    <property type="entry name" value="UPF0700 TRANSMEMBRANE PROTEIN YOAK"/>
    <property type="match status" value="1"/>
</dbReference>
<keyword evidence="1" id="KW-0472">Membrane</keyword>
<feature type="transmembrane region" description="Helical" evidence="1">
    <location>
        <begin position="80"/>
        <end position="100"/>
    </location>
</feature>
<keyword evidence="1" id="KW-0812">Transmembrane</keyword>
<feature type="transmembrane region" description="Helical" evidence="1">
    <location>
        <begin position="193"/>
        <end position="214"/>
    </location>
</feature>
<protein>
    <recommendedName>
        <fullName evidence="4">Transmembrane protein</fullName>
    </recommendedName>
</protein>
<proteinExistence type="predicted"/>
<dbReference type="Proteomes" id="UP000467327">
    <property type="component" value="Chromosome"/>
</dbReference>
<dbReference type="PANTHER" id="PTHR37314">
    <property type="entry name" value="SLR0142 PROTEIN"/>
    <property type="match status" value="1"/>
</dbReference>
<dbReference type="KEGG" id="maic:MAIC_28840"/>
<reference evidence="2 3" key="1">
    <citation type="journal article" date="2019" name="Emerg. Microbes Infect.">
        <title>Comprehensive subspecies identification of 175 nontuberculous mycobacteria species based on 7547 genomic profiles.</title>
        <authorList>
            <person name="Matsumoto Y."/>
            <person name="Kinjo T."/>
            <person name="Motooka D."/>
            <person name="Nabeya D."/>
            <person name="Jung N."/>
            <person name="Uechi K."/>
            <person name="Horii T."/>
            <person name="Iida T."/>
            <person name="Fujita J."/>
            <person name="Nakamura S."/>
        </authorList>
    </citation>
    <scope>NUCLEOTIDE SEQUENCE [LARGE SCALE GENOMIC DNA]</scope>
    <source>
        <strain evidence="2 3">JCM 6376</strain>
    </source>
</reference>
<organism evidence="2 3">
    <name type="scientific">Mycolicibacterium aichiense</name>
    <dbReference type="NCBI Taxonomy" id="1799"/>
    <lineage>
        <taxon>Bacteria</taxon>
        <taxon>Bacillati</taxon>
        <taxon>Actinomycetota</taxon>
        <taxon>Actinomycetes</taxon>
        <taxon>Mycobacteriales</taxon>
        <taxon>Mycobacteriaceae</taxon>
        <taxon>Mycolicibacterium</taxon>
    </lineage>
</organism>
<gene>
    <name evidence="2" type="ORF">MAIC_28840</name>
</gene>
<dbReference type="AlphaFoldDB" id="A0AAD1HN26"/>
<dbReference type="Pfam" id="PF06912">
    <property type="entry name" value="DUF1275"/>
    <property type="match status" value="1"/>
</dbReference>
<evidence type="ECO:0008006" key="4">
    <source>
        <dbReference type="Google" id="ProtNLM"/>
    </source>
</evidence>